<comment type="caution">
    <text evidence="2">The sequence shown here is derived from an EMBL/GenBank/DDBJ whole genome shotgun (WGS) entry which is preliminary data.</text>
</comment>
<sequence>MTDWSDKFSSYSLHARMYPAILTVLPVAIAVTVLWPQKPLEALLPAGVSLGVVYFLINVIRARGQRLEKRLVVEWDGMPTTRLLRFRNTENSTLLKRRRAQIEQLFAISLPSREKERRNPTQADEEYVAATRLLIARVRERTSEFPRVYQESTQYGFRRNLLAMKPVGIVMVALSVGVETIYFLLSSFNGRLITSVSTSVVVLLAWLLAVRSDWVRQAGQAYAERLFETLESLTLSQTSEPPSS</sequence>
<feature type="transmembrane region" description="Helical" evidence="1">
    <location>
        <begin position="17"/>
        <end position="36"/>
    </location>
</feature>
<keyword evidence="1" id="KW-0472">Membrane</keyword>
<feature type="transmembrane region" description="Helical" evidence="1">
    <location>
        <begin position="191"/>
        <end position="210"/>
    </location>
</feature>
<evidence type="ECO:0000256" key="1">
    <source>
        <dbReference type="SAM" id="Phobius"/>
    </source>
</evidence>
<name>A0ABS4TIX6_9PSEU</name>
<keyword evidence="3" id="KW-1185">Reference proteome</keyword>
<keyword evidence="1" id="KW-1133">Transmembrane helix</keyword>
<dbReference type="Proteomes" id="UP001519332">
    <property type="component" value="Unassembled WGS sequence"/>
</dbReference>
<evidence type="ECO:0000313" key="2">
    <source>
        <dbReference type="EMBL" id="MBP2323786.1"/>
    </source>
</evidence>
<dbReference type="RefSeq" id="WP_209640693.1">
    <property type="nucleotide sequence ID" value="NZ_JAGINW010000001.1"/>
</dbReference>
<feature type="transmembrane region" description="Helical" evidence="1">
    <location>
        <begin position="42"/>
        <end position="60"/>
    </location>
</feature>
<dbReference type="EMBL" id="JAGINW010000001">
    <property type="protein sequence ID" value="MBP2323786.1"/>
    <property type="molecule type" value="Genomic_DNA"/>
</dbReference>
<evidence type="ECO:0000313" key="3">
    <source>
        <dbReference type="Proteomes" id="UP001519332"/>
    </source>
</evidence>
<accession>A0ABS4TIX6</accession>
<reference evidence="2 3" key="1">
    <citation type="submission" date="2021-03" db="EMBL/GenBank/DDBJ databases">
        <title>Sequencing the genomes of 1000 actinobacteria strains.</title>
        <authorList>
            <person name="Klenk H.-P."/>
        </authorList>
    </citation>
    <scope>NUCLEOTIDE SEQUENCE [LARGE SCALE GENOMIC DNA]</scope>
    <source>
        <strain evidence="2 3">DSM 46670</strain>
    </source>
</reference>
<gene>
    <name evidence="2" type="ORF">JOF56_004171</name>
</gene>
<feature type="transmembrane region" description="Helical" evidence="1">
    <location>
        <begin position="167"/>
        <end position="185"/>
    </location>
</feature>
<protein>
    <submittedName>
        <fullName evidence="2">Uncharacterized protein</fullName>
    </submittedName>
</protein>
<keyword evidence="1" id="KW-0812">Transmembrane</keyword>
<organism evidence="2 3">
    <name type="scientific">Kibdelosporangium banguiense</name>
    <dbReference type="NCBI Taxonomy" id="1365924"/>
    <lineage>
        <taxon>Bacteria</taxon>
        <taxon>Bacillati</taxon>
        <taxon>Actinomycetota</taxon>
        <taxon>Actinomycetes</taxon>
        <taxon>Pseudonocardiales</taxon>
        <taxon>Pseudonocardiaceae</taxon>
        <taxon>Kibdelosporangium</taxon>
    </lineage>
</organism>
<proteinExistence type="predicted"/>